<dbReference type="AlphaFoldDB" id="A0A0W1A3Q5"/>
<feature type="transmembrane region" description="Helical" evidence="1">
    <location>
        <begin position="7"/>
        <end position="29"/>
    </location>
</feature>
<protein>
    <submittedName>
        <fullName evidence="2">Uncharacterized protein</fullName>
    </submittedName>
</protein>
<dbReference type="EMBL" id="LNZC01000031">
    <property type="protein sequence ID" value="KTD75865.1"/>
    <property type="molecule type" value="Genomic_DNA"/>
</dbReference>
<dbReference type="SUPFAM" id="SSF52266">
    <property type="entry name" value="SGNH hydrolase"/>
    <property type="match status" value="1"/>
</dbReference>
<dbReference type="STRING" id="45076.Lwor_2431"/>
<keyword evidence="1" id="KW-1133">Transmembrane helix</keyword>
<reference evidence="2 3" key="1">
    <citation type="submission" date="2015-11" db="EMBL/GenBank/DDBJ databases">
        <title>Genomic analysis of 38 Legionella species identifies large and diverse effector repertoires.</title>
        <authorList>
            <person name="Burstein D."/>
            <person name="Amaro F."/>
            <person name="Zusman T."/>
            <person name="Lifshitz Z."/>
            <person name="Cohen O."/>
            <person name="Gilbert J.A."/>
            <person name="Pupko T."/>
            <person name="Shuman H.A."/>
            <person name="Segal G."/>
        </authorList>
    </citation>
    <scope>NUCLEOTIDE SEQUENCE [LARGE SCALE GENOMIC DNA]</scope>
    <source>
        <strain evidence="2 3">ATCC 49508</strain>
    </source>
</reference>
<keyword evidence="1" id="KW-0812">Transmembrane</keyword>
<dbReference type="PATRIC" id="fig|45076.6.peg.2675"/>
<dbReference type="Proteomes" id="UP000054662">
    <property type="component" value="Unassembled WGS sequence"/>
</dbReference>
<evidence type="ECO:0000313" key="3">
    <source>
        <dbReference type="Proteomes" id="UP000054662"/>
    </source>
</evidence>
<evidence type="ECO:0000256" key="1">
    <source>
        <dbReference type="SAM" id="Phobius"/>
    </source>
</evidence>
<proteinExistence type="predicted"/>
<keyword evidence="1" id="KW-0472">Membrane</keyword>
<name>A0A0W1A3Q5_9GAMM</name>
<dbReference type="OrthoDB" id="7324894at2"/>
<dbReference type="RefSeq" id="WP_058494188.1">
    <property type="nucleotide sequence ID" value="NZ_CBCRUR010000025.1"/>
</dbReference>
<organism evidence="2 3">
    <name type="scientific">Legionella worsleiensis</name>
    <dbReference type="NCBI Taxonomy" id="45076"/>
    <lineage>
        <taxon>Bacteria</taxon>
        <taxon>Pseudomonadati</taxon>
        <taxon>Pseudomonadota</taxon>
        <taxon>Gammaproteobacteria</taxon>
        <taxon>Legionellales</taxon>
        <taxon>Legionellaceae</taxon>
        <taxon>Legionella</taxon>
    </lineage>
</organism>
<evidence type="ECO:0000313" key="2">
    <source>
        <dbReference type="EMBL" id="KTD75865.1"/>
    </source>
</evidence>
<accession>A0A0W1A3Q5</accession>
<keyword evidence="3" id="KW-1185">Reference proteome</keyword>
<sequence length="411" mass="47961">MNYFKKFAIHYFVFFALLCFIIILLNWLVNPYNIYQSLPIKQFSQKPLVTSHLRLAKAIAVEWIKPDILILGSSTAETGLSPQFPAWNNSKVYNLGLSGANIYEVMRYLQHAQSVKPVKKVILTVNFFMFNAYIDNRDDFDESLLKVDAQGNTNPLALNKVFTTLLSYDAIKASWETVNNQNKKNAFQSNGQLVLDYREDQVNQLKGYKNNFLYTERFNKSSLLPLPQELFDFVNKEKQIDTLQYMKNIITVCEQNNTQLIVVIAPEHIRLLETYKQLGLWTQYEQWQEELVNIIDVHNKKYSNAPVELWGFNKINAITTEKLPEKNDVETTMRWFWDPYHFKNDLGNLILEAICNTTKKSKITNFFVRLTPNNIQTELQRNRADLSRWEKEHISDVSELAENLNVTAKTS</sequence>
<gene>
    <name evidence="2" type="ORF">Lwor_2431</name>
</gene>
<comment type="caution">
    <text evidence="2">The sequence shown here is derived from an EMBL/GenBank/DDBJ whole genome shotgun (WGS) entry which is preliminary data.</text>
</comment>